<dbReference type="EMBL" id="JX857667">
    <property type="protein sequence ID" value="AGB85041.1"/>
    <property type="molecule type" value="mRNA"/>
</dbReference>
<feature type="non-terminal residue" evidence="1">
    <location>
        <position position="1"/>
    </location>
</feature>
<accession>L7QP10</accession>
<name>L7QP10_AUXPR</name>
<protein>
    <submittedName>
        <fullName evidence="1">Uncharacterized protein</fullName>
    </submittedName>
</protein>
<dbReference type="AlphaFoldDB" id="L7QP10"/>
<feature type="non-terminal residue" evidence="1">
    <location>
        <position position="98"/>
    </location>
</feature>
<evidence type="ECO:0000313" key="1">
    <source>
        <dbReference type="EMBL" id="AGB85041.1"/>
    </source>
</evidence>
<reference evidence="1" key="1">
    <citation type="submission" date="2012-09" db="EMBL/GenBank/DDBJ databases">
        <title>Characterization and regulation of ammonium transporter (CpAMT1) in oleaginous alga Chlorella protothecoides.</title>
        <authorList>
            <person name="Yan D."/>
            <person name="Dai J.B."/>
            <person name="Wu Q.Y."/>
        </authorList>
    </citation>
    <scope>NUCLEOTIDE SEQUENCE</scope>
    <source>
        <strain evidence="1">0710</strain>
    </source>
</reference>
<sequence>RERAPGSQGVRAMVPAAETNRVYDIKYFTRDARRAHLPGGTIKYEYYDFSPAEKVEALEALETAPTPGKKWQRPFKPVLEEDNNGYTMELQRCLPEYL</sequence>
<organism evidence="1">
    <name type="scientific">Auxenochlorella protothecoides</name>
    <name type="common">Green microalga</name>
    <name type="synonym">Chlorella protothecoides</name>
    <dbReference type="NCBI Taxonomy" id="3075"/>
    <lineage>
        <taxon>Eukaryota</taxon>
        <taxon>Viridiplantae</taxon>
        <taxon>Chlorophyta</taxon>
        <taxon>core chlorophytes</taxon>
        <taxon>Trebouxiophyceae</taxon>
        <taxon>Chlorellales</taxon>
        <taxon>Chlorellaceae</taxon>
        <taxon>Auxenochlorella</taxon>
    </lineage>
</organism>
<proteinExistence type="evidence at transcript level"/>